<keyword evidence="6" id="KW-0862">Zinc</keyword>
<evidence type="ECO:0000256" key="1">
    <source>
        <dbReference type="ARBA" id="ARBA00004123"/>
    </source>
</evidence>
<keyword evidence="8" id="KW-0234">DNA repair</keyword>
<feature type="domain" description="XPA C-terminal" evidence="11">
    <location>
        <begin position="105"/>
        <end position="155"/>
    </location>
</feature>
<dbReference type="NCBIfam" id="TIGR00598">
    <property type="entry name" value="rad14"/>
    <property type="match status" value="1"/>
</dbReference>
<dbReference type="GO" id="GO:0000715">
    <property type="term" value="P:nucleotide-excision repair, DNA damage recognition"/>
    <property type="evidence" value="ECO:0007669"/>
    <property type="project" value="TreeGrafter"/>
</dbReference>
<name>A0A4U8UPG3_STECR</name>
<evidence type="ECO:0000256" key="5">
    <source>
        <dbReference type="ARBA" id="ARBA00022771"/>
    </source>
</evidence>
<dbReference type="GO" id="GO:0000110">
    <property type="term" value="C:nucleotide-excision repair factor 1 complex"/>
    <property type="evidence" value="ECO:0007669"/>
    <property type="project" value="TreeGrafter"/>
</dbReference>
<dbReference type="GO" id="GO:1901255">
    <property type="term" value="P:nucleotide-excision repair involved in interstrand cross-link repair"/>
    <property type="evidence" value="ECO:0007669"/>
    <property type="project" value="TreeGrafter"/>
</dbReference>
<comment type="subcellular location">
    <subcellularLocation>
        <location evidence="1">Nucleus</location>
    </subcellularLocation>
</comment>
<evidence type="ECO:0000256" key="4">
    <source>
        <dbReference type="ARBA" id="ARBA00022763"/>
    </source>
</evidence>
<comment type="similarity">
    <text evidence="2">Belongs to the XPA family.</text>
</comment>
<evidence type="ECO:0000256" key="10">
    <source>
        <dbReference type="SAM" id="MobiDB-lite"/>
    </source>
</evidence>
<dbReference type="STRING" id="34508.A0A4U8UPG3"/>
<evidence type="ECO:0000259" key="11">
    <source>
        <dbReference type="Pfam" id="PF05181"/>
    </source>
</evidence>
<dbReference type="InterPro" id="IPR022656">
    <property type="entry name" value="XPA_C"/>
</dbReference>
<evidence type="ECO:0000256" key="8">
    <source>
        <dbReference type="ARBA" id="ARBA00023204"/>
    </source>
</evidence>
<evidence type="ECO:0000313" key="12">
    <source>
        <dbReference type="EMBL" id="TMS34922.1"/>
    </source>
</evidence>
<dbReference type="GO" id="GO:0006284">
    <property type="term" value="P:base-excision repair"/>
    <property type="evidence" value="ECO:0007669"/>
    <property type="project" value="TreeGrafter"/>
</dbReference>
<dbReference type="InterPro" id="IPR037129">
    <property type="entry name" value="XPA_sf"/>
</dbReference>
<dbReference type="PANTHER" id="PTHR10142:SF0">
    <property type="entry name" value="DNA REPAIR PROTEIN COMPLEMENTING XP-A CELLS"/>
    <property type="match status" value="1"/>
</dbReference>
<accession>A0A4U8UPG3</accession>
<dbReference type="Pfam" id="PF05181">
    <property type="entry name" value="XPA_C"/>
    <property type="match status" value="1"/>
</dbReference>
<keyword evidence="4" id="KW-0227">DNA damage</keyword>
<dbReference type="GO" id="GO:0070914">
    <property type="term" value="P:UV-damage excision repair"/>
    <property type="evidence" value="ECO:0007669"/>
    <property type="project" value="TreeGrafter"/>
</dbReference>
<dbReference type="PANTHER" id="PTHR10142">
    <property type="entry name" value="DNA REPAIR PROTEIN COMPLEMENTING XP-A CELLS"/>
    <property type="match status" value="1"/>
</dbReference>
<dbReference type="SUPFAM" id="SSF57716">
    <property type="entry name" value="Glucocorticoid receptor-like (DNA-binding domain)"/>
    <property type="match status" value="1"/>
</dbReference>
<feature type="region of interest" description="Disordered" evidence="10">
    <location>
        <begin position="1"/>
        <end position="22"/>
    </location>
</feature>
<gene>
    <name evidence="12" type="ORF">L596_002419</name>
</gene>
<keyword evidence="7" id="KW-0238">DNA-binding</keyword>
<dbReference type="SUPFAM" id="SSF46955">
    <property type="entry name" value="Putative DNA-binding domain"/>
    <property type="match status" value="1"/>
</dbReference>
<dbReference type="InterPro" id="IPR022652">
    <property type="entry name" value="Znf_XPA_CS"/>
</dbReference>
<evidence type="ECO:0000256" key="9">
    <source>
        <dbReference type="ARBA" id="ARBA00023242"/>
    </source>
</evidence>
<dbReference type="EMBL" id="AZBU02000001">
    <property type="protein sequence ID" value="TMS34922.1"/>
    <property type="molecule type" value="Genomic_DNA"/>
</dbReference>
<keyword evidence="5" id="KW-0863">Zinc-finger</keyword>
<proteinExistence type="inferred from homology"/>
<dbReference type="CDD" id="cd21076">
    <property type="entry name" value="DBD_XPA"/>
    <property type="match status" value="1"/>
</dbReference>
<dbReference type="GO" id="GO:0003684">
    <property type="term" value="F:damaged DNA binding"/>
    <property type="evidence" value="ECO:0007669"/>
    <property type="project" value="InterPro"/>
</dbReference>
<dbReference type="InterPro" id="IPR009061">
    <property type="entry name" value="DNA-bd_dom_put_sf"/>
</dbReference>
<evidence type="ECO:0000256" key="3">
    <source>
        <dbReference type="ARBA" id="ARBA00022723"/>
    </source>
</evidence>
<evidence type="ECO:0000256" key="7">
    <source>
        <dbReference type="ARBA" id="ARBA00023125"/>
    </source>
</evidence>
<dbReference type="InterPro" id="IPR000465">
    <property type="entry name" value="XPA/RAD14"/>
</dbReference>
<dbReference type="AlphaFoldDB" id="A0A4U8UPG3"/>
<dbReference type="Proteomes" id="UP000298663">
    <property type="component" value="Unassembled WGS sequence"/>
</dbReference>
<keyword evidence="13" id="KW-1185">Reference proteome</keyword>
<reference evidence="12 13" key="2">
    <citation type="journal article" date="2019" name="G3 (Bethesda)">
        <title>Hybrid Assembly of the Genome of the Entomopathogenic Nematode Steinernema carpocapsae Identifies the X-Chromosome.</title>
        <authorList>
            <person name="Serra L."/>
            <person name="Macchietto M."/>
            <person name="Macias-Munoz A."/>
            <person name="McGill C.J."/>
            <person name="Rodriguez I.M."/>
            <person name="Rodriguez B."/>
            <person name="Murad R."/>
            <person name="Mortazavi A."/>
        </authorList>
    </citation>
    <scope>NUCLEOTIDE SEQUENCE [LARGE SCALE GENOMIC DNA]</scope>
    <source>
        <strain evidence="12 13">ALL</strain>
    </source>
</reference>
<dbReference type="Gene3D" id="3.90.530.10">
    <property type="entry name" value="XPA C-terminal domain"/>
    <property type="match status" value="1"/>
</dbReference>
<organism evidence="12 13">
    <name type="scientific">Steinernema carpocapsae</name>
    <name type="common">Entomopathogenic nematode</name>
    <dbReference type="NCBI Taxonomy" id="34508"/>
    <lineage>
        <taxon>Eukaryota</taxon>
        <taxon>Metazoa</taxon>
        <taxon>Ecdysozoa</taxon>
        <taxon>Nematoda</taxon>
        <taxon>Chromadorea</taxon>
        <taxon>Rhabditida</taxon>
        <taxon>Tylenchina</taxon>
        <taxon>Panagrolaimomorpha</taxon>
        <taxon>Strongyloidoidea</taxon>
        <taxon>Steinernematidae</taxon>
        <taxon>Steinernema</taxon>
    </lineage>
</organism>
<comment type="caution">
    <text evidence="12">The sequence shown here is derived from an EMBL/GenBank/DDBJ whole genome shotgun (WGS) entry which is preliminary data.</text>
</comment>
<dbReference type="Pfam" id="PF01286">
    <property type="entry name" value="XPA_N"/>
    <property type="match status" value="1"/>
</dbReference>
<evidence type="ECO:0000256" key="6">
    <source>
        <dbReference type="ARBA" id="ARBA00022833"/>
    </source>
</evidence>
<evidence type="ECO:0000313" key="13">
    <source>
        <dbReference type="Proteomes" id="UP000298663"/>
    </source>
</evidence>
<reference evidence="12 13" key="1">
    <citation type="journal article" date="2015" name="Genome Biol.">
        <title>Comparative genomics of Steinernema reveals deeply conserved gene regulatory networks.</title>
        <authorList>
            <person name="Dillman A.R."/>
            <person name="Macchietto M."/>
            <person name="Porter C.F."/>
            <person name="Rogers A."/>
            <person name="Williams B."/>
            <person name="Antoshechkin I."/>
            <person name="Lee M.M."/>
            <person name="Goodwin Z."/>
            <person name="Lu X."/>
            <person name="Lewis E.E."/>
            <person name="Goodrich-Blair H."/>
            <person name="Stock S.P."/>
            <person name="Adams B.J."/>
            <person name="Sternberg P.W."/>
            <person name="Mortazavi A."/>
        </authorList>
    </citation>
    <scope>NUCLEOTIDE SEQUENCE [LARGE SCALE GENOMIC DNA]</scope>
    <source>
        <strain evidence="12 13">ALL</strain>
    </source>
</reference>
<protein>
    <recommendedName>
        <fullName evidence="11">XPA C-terminal domain-containing protein</fullName>
    </recommendedName>
</protein>
<keyword evidence="3" id="KW-0479">Metal-binding</keyword>
<keyword evidence="9" id="KW-0539">Nucleus</keyword>
<sequence>MSGPGGSSRKRNNEGGEGISAVEKLYKRNQESYYSAGGFDEDDDAQQEIRERITEAKHRKFGSSLPNVAPPDDCIECAKPLLESFLWDSYNHPVCDVCRDDKGTHKLISRTEAKKLFLLKDEDFDIRKPILRYISRKNPHNPRYGDMKLYLKSQIEVRMLEIYGSWEKFEDAKEQRIAQRDAREEKSFEKKIKKMRMEMRTTAKYKRNIKPSKHEHTYGEETHDAKTDVYSQTCTSCGFKMTFEKM</sequence>
<dbReference type="GO" id="GO:0008270">
    <property type="term" value="F:zinc ion binding"/>
    <property type="evidence" value="ECO:0007669"/>
    <property type="project" value="UniProtKB-KW"/>
</dbReference>
<evidence type="ECO:0000256" key="2">
    <source>
        <dbReference type="ARBA" id="ARBA00005548"/>
    </source>
</evidence>
<dbReference type="OrthoDB" id="68328at2759"/>